<dbReference type="AlphaFoldDB" id="R0E9C0"/>
<dbReference type="STRING" id="1292034.OR37_01894"/>
<dbReference type="GO" id="GO:0005524">
    <property type="term" value="F:ATP binding"/>
    <property type="evidence" value="ECO:0007669"/>
    <property type="project" value="UniProtKB-KW"/>
</dbReference>
<dbReference type="Proteomes" id="UP000013063">
    <property type="component" value="Unassembled WGS sequence"/>
</dbReference>
<keyword evidence="7" id="KW-0546">Nucleotide metabolism</keyword>
<keyword evidence="4" id="KW-0547">Nucleotide-binding</keyword>
<keyword evidence="5" id="KW-0067">ATP-binding</keyword>
<dbReference type="InterPro" id="IPR047805">
    <property type="entry name" value="GAMP_synthase"/>
</dbReference>
<evidence type="ECO:0000256" key="10">
    <source>
        <dbReference type="ARBA" id="ARBA00044145"/>
    </source>
</evidence>
<evidence type="ECO:0000256" key="9">
    <source>
        <dbReference type="ARBA" id="ARBA00023134"/>
    </source>
</evidence>
<evidence type="ECO:0000256" key="8">
    <source>
        <dbReference type="ARBA" id="ARBA00023118"/>
    </source>
</evidence>
<dbReference type="Pfam" id="PF18134">
    <property type="entry name" value="AGS_C"/>
    <property type="match status" value="1"/>
</dbReference>
<dbReference type="GO" id="GO:0046872">
    <property type="term" value="F:metal ion binding"/>
    <property type="evidence" value="ECO:0007669"/>
    <property type="project" value="UniProtKB-KW"/>
</dbReference>
<dbReference type="Pfam" id="PF21654">
    <property type="entry name" value="DncV-like_NTFase"/>
    <property type="match status" value="1"/>
</dbReference>
<dbReference type="NCBIfam" id="NF041078">
    <property type="entry name" value="cGAS"/>
    <property type="match status" value="1"/>
</dbReference>
<evidence type="ECO:0000256" key="4">
    <source>
        <dbReference type="ARBA" id="ARBA00022741"/>
    </source>
</evidence>
<evidence type="ECO:0000256" key="3">
    <source>
        <dbReference type="ARBA" id="ARBA00022723"/>
    </source>
</evidence>
<feature type="domain" description="Adenylyl/Guanylyl and SMODS C-terminal sensor" evidence="12">
    <location>
        <begin position="353"/>
        <end position="440"/>
    </location>
</feature>
<comment type="caution">
    <text evidence="14">The sequence shown here is derived from an EMBL/GenBank/DDBJ whole genome shotgun (WGS) entry which is preliminary data.</text>
</comment>
<proteinExistence type="predicted"/>
<keyword evidence="3" id="KW-0479">Metal-binding</keyword>
<keyword evidence="1" id="KW-0808">Transferase</keyword>
<name>R0E9C0_CAUVI</name>
<dbReference type="CDD" id="cd05400">
    <property type="entry name" value="NT_2-5OAS_ClassI-CCAase"/>
    <property type="match status" value="1"/>
</dbReference>
<evidence type="ECO:0000259" key="13">
    <source>
        <dbReference type="Pfam" id="PF21654"/>
    </source>
</evidence>
<reference evidence="14 15" key="1">
    <citation type="journal article" date="2013" name="Genome Announc.">
        <title>Draft Genome Sequence for Caulobacter sp. Strain OR37, a Bacterium Tolerant to Heavy Metals.</title>
        <authorList>
            <person name="Utturkar S.M."/>
            <person name="Bollmann A."/>
            <person name="Brzoska R.M."/>
            <person name="Klingeman D.M."/>
            <person name="Epstein S.E."/>
            <person name="Palumbo A.V."/>
            <person name="Brown S.D."/>
        </authorList>
    </citation>
    <scope>NUCLEOTIDE SEQUENCE [LARGE SCALE GENOMIC DNA]</scope>
    <source>
        <strain evidence="14 15">OR37</strain>
    </source>
</reference>
<dbReference type="InterPro" id="IPR048445">
    <property type="entry name" value="DncV-like_NTFase"/>
</dbReference>
<dbReference type="eggNOG" id="ENOG502Z9ZM">
    <property type="taxonomic scope" value="Bacteria"/>
</dbReference>
<evidence type="ECO:0000313" key="14">
    <source>
        <dbReference type="EMBL" id="ENZ82083.1"/>
    </source>
</evidence>
<evidence type="ECO:0000256" key="6">
    <source>
        <dbReference type="ARBA" id="ARBA00022842"/>
    </source>
</evidence>
<feature type="domain" description="Cyclic GMP-AMP synthase DncV-like nucleotidyltransferase" evidence="13">
    <location>
        <begin position="58"/>
        <end position="147"/>
    </location>
</feature>
<dbReference type="InterPro" id="IPR040511">
    <property type="entry name" value="AGS_C"/>
</dbReference>
<keyword evidence="9" id="KW-0342">GTP-binding</keyword>
<organism evidence="14 15">
    <name type="scientific">Caulobacter vibrioides OR37</name>
    <dbReference type="NCBI Taxonomy" id="1292034"/>
    <lineage>
        <taxon>Bacteria</taxon>
        <taxon>Pseudomonadati</taxon>
        <taxon>Pseudomonadota</taxon>
        <taxon>Alphaproteobacteria</taxon>
        <taxon>Caulobacterales</taxon>
        <taxon>Caulobacteraceae</taxon>
        <taxon>Caulobacter</taxon>
    </lineage>
</organism>
<sequence precursor="true">MGNAASLFFSTTTPTECLDWRIRPSDEQYDAQKERWNDLASYLLADLKERSGYTLSSWLQGSYKFGTQVRPPSKFEEFDIDLGVYFNWLGTPFDGGHKPSELKDFVQASLEAYVEDSENDAEGVSAPKPRCNRIHFADNFHIDVPSYHLDRDRDARALATQEDAWEPSDPKAFYGWWKDTISDSDRPRVRRLVRYLKMWAALAFEAEHRPSSIMLTVLAAQGYVTLDVEGFSGDDEYLRAVVNAALSRLRRNPAVANPVDTTENLNRLSKERSDAFVAGLDGLLSTADRALAAPTKSQAADIWAEAFHHFFPVPPEEEMLTEMARALTPVLFVPEVHVEATAPSGPVRTIRGLNSIGPLPKNSSIEFTLANAHELPAGSIVTWTVRNEGKEAEEENDLGHPVGVGLRAEENAAYTGRHFMDVAVRRNGVLVGHRRVPVTIYGLRMPKRNSARPGWVKFRQKRR</sequence>
<keyword evidence="15" id="KW-1185">Reference proteome</keyword>
<evidence type="ECO:0000256" key="2">
    <source>
        <dbReference type="ARBA" id="ARBA00022695"/>
    </source>
</evidence>
<comment type="catalytic activity">
    <reaction evidence="11">
        <text>GTP + ATP = 3',3'-cGAMP + 2 diphosphate</text>
        <dbReference type="Rhea" id="RHEA:35647"/>
        <dbReference type="ChEBI" id="CHEBI:30616"/>
        <dbReference type="ChEBI" id="CHEBI:33019"/>
        <dbReference type="ChEBI" id="CHEBI:37565"/>
        <dbReference type="ChEBI" id="CHEBI:71501"/>
    </reaction>
    <physiologicalReaction direction="left-to-right" evidence="11">
        <dbReference type="Rhea" id="RHEA:35648"/>
    </physiologicalReaction>
</comment>
<dbReference type="RefSeq" id="WP_004618627.1">
    <property type="nucleotide sequence ID" value="NZ_APMP01000009.1"/>
</dbReference>
<accession>R0E9C0</accession>
<keyword evidence="6" id="KW-0460">Magnesium</keyword>
<dbReference type="GO" id="GO:0051607">
    <property type="term" value="P:defense response to virus"/>
    <property type="evidence" value="ECO:0007669"/>
    <property type="project" value="UniProtKB-KW"/>
</dbReference>
<keyword evidence="8" id="KW-0051">Antiviral defense</keyword>
<evidence type="ECO:0000259" key="12">
    <source>
        <dbReference type="Pfam" id="PF18134"/>
    </source>
</evidence>
<evidence type="ECO:0000256" key="1">
    <source>
        <dbReference type="ARBA" id="ARBA00022679"/>
    </source>
</evidence>
<dbReference type="GO" id="GO:0140701">
    <property type="term" value="F:3',3'-cyclic GMP-AMP synthase activity"/>
    <property type="evidence" value="ECO:0007669"/>
    <property type="project" value="InterPro"/>
</dbReference>
<dbReference type="OrthoDB" id="7572058at2"/>
<evidence type="ECO:0000313" key="15">
    <source>
        <dbReference type="Proteomes" id="UP000013063"/>
    </source>
</evidence>
<dbReference type="GO" id="GO:0005525">
    <property type="term" value="F:GTP binding"/>
    <property type="evidence" value="ECO:0007669"/>
    <property type="project" value="UniProtKB-KW"/>
</dbReference>
<evidence type="ECO:0000256" key="5">
    <source>
        <dbReference type="ARBA" id="ARBA00022840"/>
    </source>
</evidence>
<evidence type="ECO:0000256" key="11">
    <source>
        <dbReference type="ARBA" id="ARBA00048304"/>
    </source>
</evidence>
<dbReference type="GO" id="GO:0009117">
    <property type="term" value="P:nucleotide metabolic process"/>
    <property type="evidence" value="ECO:0007669"/>
    <property type="project" value="UniProtKB-KW"/>
</dbReference>
<protein>
    <recommendedName>
        <fullName evidence="10">Cyclic GMP-AMP synthase</fullName>
    </recommendedName>
</protein>
<gene>
    <name evidence="14" type="ORF">OR37_01894</name>
</gene>
<keyword evidence="2" id="KW-0548">Nucleotidyltransferase</keyword>
<dbReference type="InterPro" id="IPR006116">
    <property type="entry name" value="NT_2-5OAS_ClassI-CCAase"/>
</dbReference>
<dbReference type="EMBL" id="APMP01000009">
    <property type="protein sequence ID" value="ENZ82083.1"/>
    <property type="molecule type" value="Genomic_DNA"/>
</dbReference>
<evidence type="ECO:0000256" key="7">
    <source>
        <dbReference type="ARBA" id="ARBA00023080"/>
    </source>
</evidence>